<evidence type="ECO:0000313" key="2">
    <source>
        <dbReference type="Proteomes" id="UP000193467"/>
    </source>
</evidence>
<gene>
    <name evidence="1" type="ORF">BCR35DRAFT_355865</name>
</gene>
<name>A0A1Y2D5N3_9BASI</name>
<dbReference type="AlphaFoldDB" id="A0A1Y2D5N3"/>
<organism evidence="1 2">
    <name type="scientific">Leucosporidium creatinivorum</name>
    <dbReference type="NCBI Taxonomy" id="106004"/>
    <lineage>
        <taxon>Eukaryota</taxon>
        <taxon>Fungi</taxon>
        <taxon>Dikarya</taxon>
        <taxon>Basidiomycota</taxon>
        <taxon>Pucciniomycotina</taxon>
        <taxon>Microbotryomycetes</taxon>
        <taxon>Leucosporidiales</taxon>
        <taxon>Leucosporidium</taxon>
    </lineage>
</organism>
<evidence type="ECO:0000313" key="1">
    <source>
        <dbReference type="EMBL" id="ORY54591.1"/>
    </source>
</evidence>
<dbReference type="InParanoid" id="A0A1Y2D5N3"/>
<dbReference type="InterPro" id="IPR015943">
    <property type="entry name" value="WD40/YVTN_repeat-like_dom_sf"/>
</dbReference>
<dbReference type="EMBL" id="MCGR01000096">
    <property type="protein sequence ID" value="ORY54591.1"/>
    <property type="molecule type" value="Genomic_DNA"/>
</dbReference>
<keyword evidence="2" id="KW-1185">Reference proteome</keyword>
<accession>A0A1Y2D5N3</accession>
<dbReference type="Gene3D" id="2.130.10.10">
    <property type="entry name" value="YVTN repeat-like/Quinoprotein amine dehydrogenase"/>
    <property type="match status" value="1"/>
</dbReference>
<dbReference type="Proteomes" id="UP000193467">
    <property type="component" value="Unassembled WGS sequence"/>
</dbReference>
<dbReference type="SUPFAM" id="SSF50978">
    <property type="entry name" value="WD40 repeat-like"/>
    <property type="match status" value="1"/>
</dbReference>
<protein>
    <submittedName>
        <fullName evidence="1">Uncharacterized protein</fullName>
    </submittedName>
</protein>
<dbReference type="STRING" id="106004.A0A1Y2D5N3"/>
<reference evidence="1 2" key="1">
    <citation type="submission" date="2016-07" db="EMBL/GenBank/DDBJ databases">
        <title>Pervasive Adenine N6-methylation of Active Genes in Fungi.</title>
        <authorList>
            <consortium name="DOE Joint Genome Institute"/>
            <person name="Mondo S.J."/>
            <person name="Dannebaum R.O."/>
            <person name="Kuo R.C."/>
            <person name="Labutti K."/>
            <person name="Haridas S."/>
            <person name="Kuo A."/>
            <person name="Salamov A."/>
            <person name="Ahrendt S.R."/>
            <person name="Lipzen A."/>
            <person name="Sullivan W."/>
            <person name="Andreopoulos W.B."/>
            <person name="Clum A."/>
            <person name="Lindquist E."/>
            <person name="Daum C."/>
            <person name="Ramamoorthy G.K."/>
            <person name="Gryganskyi A."/>
            <person name="Culley D."/>
            <person name="Magnuson J.K."/>
            <person name="James T.Y."/>
            <person name="O'Malley M.A."/>
            <person name="Stajich J.E."/>
            <person name="Spatafora J.W."/>
            <person name="Visel A."/>
            <person name="Grigoriev I.V."/>
        </authorList>
    </citation>
    <scope>NUCLEOTIDE SEQUENCE [LARGE SCALE GENOMIC DNA]</scope>
    <source>
        <strain evidence="1 2">62-1032</strain>
    </source>
</reference>
<dbReference type="InterPro" id="IPR036322">
    <property type="entry name" value="WD40_repeat_dom_sf"/>
</dbReference>
<sequence length="661" mass="72064">MHYIIPDGSSYGQVQAQPSQSVDDSLFTISASRRIVKATTRDSLLVLADDAGQVTLVRFDGILKGKGRAPTFSRLAEGGEVHAMEVCTTEEKQWIVLARSIKRASLLEVYDADSGQLYATLPPLHRTPPHSLVASILNSTLASISSSEVLLFNFSADWSCTWALRGPSPRTSAPSSSLSTALWINSTNDSSTELASSETDDLLTIWDSGEICLWTSPPPSRASSKPMKLVWRISPPSTSSTLPSRPTATCSASGLLYTTSRTGGKTDVLVWDVEDRSLAQQVSLELETVESLHVLEEGDGDSVLLVHSGRCLYSLILGVNSRRPSLRLLHDCVDAVVGVSEGRIKVLVDGELCDLRASTLLKAASSTTEVSPPSASRGCISSLAPHAGELAFDPSWLETVSATRLQRIDALRRYLEVKGLFPSAHRSSIYATLLRCPSSSKYFTLLATPEDTTTMDAFRAEWELADWRAQARMESIIHLLRSHGFPTSALVDSIPPCIYGLLVTLAASTHPPTDQELFEISLTVLLRWARVLWDDSWREAKGDLWSLAEEVLEREGTSASSLREKGVSVARILANVAHGLVNGVLGMADWIVVLDHIVARSPLFFVCLLGALVDHHQEEVDSLGALETMDFFRHSHPVSTEELVREAEGLYLDASYQLVCP</sequence>
<comment type="caution">
    <text evidence="1">The sequence shown here is derived from an EMBL/GenBank/DDBJ whole genome shotgun (WGS) entry which is preliminary data.</text>
</comment>
<proteinExistence type="predicted"/>